<dbReference type="EMBL" id="QOUW02000141">
    <property type="protein sequence ID" value="RIW04682.1"/>
    <property type="molecule type" value="Genomic_DNA"/>
</dbReference>
<name>A0A8B3D9Z1_VIBHA</name>
<evidence type="ECO:0000313" key="1">
    <source>
        <dbReference type="EMBL" id="RIW04682.1"/>
    </source>
</evidence>
<sequence>MKSRRFLYSKEKVLLFFVAVFPNRISRLSRSGLQVKLIIFRILIKLFDKFLKAGKMNLIAYRRMYFGVARVWGILAN</sequence>
<accession>A0A8B3D9Z1</accession>
<proteinExistence type="predicted"/>
<protein>
    <submittedName>
        <fullName evidence="1">Uncharacterized protein</fullName>
    </submittedName>
</protein>
<gene>
    <name evidence="1" type="ORF">DS957_023375</name>
</gene>
<evidence type="ECO:0000313" key="2">
    <source>
        <dbReference type="Proteomes" id="UP000253437"/>
    </source>
</evidence>
<reference evidence="1 2" key="1">
    <citation type="submission" date="2018-08" db="EMBL/GenBank/DDBJ databases">
        <title>Vibrio harveyi strains pathogenic to white snook Centropomus viridis Lockington (1877) and potential probiotic bacteria.</title>
        <authorList>
            <person name="Soto-Rodriguez S."/>
            <person name="Gomez-Gil B."/>
            <person name="Lozano-Olvera R."/>
        </authorList>
    </citation>
    <scope>NUCLEOTIDE SEQUENCE [LARGE SCALE GENOMIC DNA]</scope>
    <source>
        <strain evidence="1 2">CAIM 1508</strain>
    </source>
</reference>
<dbReference type="AlphaFoldDB" id="A0A8B3D9Z1"/>
<dbReference type="Proteomes" id="UP000253437">
    <property type="component" value="Unassembled WGS sequence"/>
</dbReference>
<organism evidence="1 2">
    <name type="scientific">Vibrio harveyi</name>
    <name type="common">Beneckea harveyi</name>
    <dbReference type="NCBI Taxonomy" id="669"/>
    <lineage>
        <taxon>Bacteria</taxon>
        <taxon>Pseudomonadati</taxon>
        <taxon>Pseudomonadota</taxon>
        <taxon>Gammaproteobacteria</taxon>
        <taxon>Vibrionales</taxon>
        <taxon>Vibrionaceae</taxon>
        <taxon>Vibrio</taxon>
    </lineage>
</organism>
<comment type="caution">
    <text evidence="1">The sequence shown here is derived from an EMBL/GenBank/DDBJ whole genome shotgun (WGS) entry which is preliminary data.</text>
</comment>